<reference evidence="2 3" key="1">
    <citation type="journal article" date="2020" name="Cell">
        <title>Large-Scale Comparative Analyses of Tick Genomes Elucidate Their Genetic Diversity and Vector Capacities.</title>
        <authorList>
            <consortium name="Tick Genome and Microbiome Consortium (TIGMIC)"/>
            <person name="Jia N."/>
            <person name="Wang J."/>
            <person name="Shi W."/>
            <person name="Du L."/>
            <person name="Sun Y."/>
            <person name="Zhan W."/>
            <person name="Jiang J.F."/>
            <person name="Wang Q."/>
            <person name="Zhang B."/>
            <person name="Ji P."/>
            <person name="Bell-Sakyi L."/>
            <person name="Cui X.M."/>
            <person name="Yuan T.T."/>
            <person name="Jiang B.G."/>
            <person name="Yang W.F."/>
            <person name="Lam T.T."/>
            <person name="Chang Q.C."/>
            <person name="Ding S.J."/>
            <person name="Wang X.J."/>
            <person name="Zhu J.G."/>
            <person name="Ruan X.D."/>
            <person name="Zhao L."/>
            <person name="Wei J.T."/>
            <person name="Ye R.Z."/>
            <person name="Que T.C."/>
            <person name="Du C.H."/>
            <person name="Zhou Y.H."/>
            <person name="Cheng J.X."/>
            <person name="Dai P.F."/>
            <person name="Guo W.B."/>
            <person name="Han X.H."/>
            <person name="Huang E.J."/>
            <person name="Li L.F."/>
            <person name="Wei W."/>
            <person name="Gao Y.C."/>
            <person name="Liu J.Z."/>
            <person name="Shao H.Z."/>
            <person name="Wang X."/>
            <person name="Wang C.C."/>
            <person name="Yang T.C."/>
            <person name="Huo Q.B."/>
            <person name="Li W."/>
            <person name="Chen H.Y."/>
            <person name="Chen S.E."/>
            <person name="Zhou L.G."/>
            <person name="Ni X.B."/>
            <person name="Tian J.H."/>
            <person name="Sheng Y."/>
            <person name="Liu T."/>
            <person name="Pan Y.S."/>
            <person name="Xia L.Y."/>
            <person name="Li J."/>
            <person name="Zhao F."/>
            <person name="Cao W.C."/>
        </authorList>
    </citation>
    <scope>NUCLEOTIDE SEQUENCE [LARGE SCALE GENOMIC DNA]</scope>
    <source>
        <strain evidence="2">HaeL-2018</strain>
    </source>
</reference>
<feature type="region of interest" description="Disordered" evidence="1">
    <location>
        <begin position="114"/>
        <end position="141"/>
    </location>
</feature>
<dbReference type="OrthoDB" id="6159472at2759"/>
<feature type="compositionally biased region" description="Basic residues" evidence="1">
    <location>
        <begin position="131"/>
        <end position="141"/>
    </location>
</feature>
<comment type="caution">
    <text evidence="2">The sequence shown here is derived from an EMBL/GenBank/DDBJ whole genome shotgun (WGS) entry which is preliminary data.</text>
</comment>
<dbReference type="AlphaFoldDB" id="A0A9J6GW49"/>
<evidence type="ECO:0000313" key="3">
    <source>
        <dbReference type="Proteomes" id="UP000821853"/>
    </source>
</evidence>
<protein>
    <submittedName>
        <fullName evidence="2">Uncharacterized protein</fullName>
    </submittedName>
</protein>
<name>A0A9J6GW49_HAELO</name>
<dbReference type="VEuPathDB" id="VectorBase:HLOH_044954"/>
<evidence type="ECO:0000256" key="1">
    <source>
        <dbReference type="SAM" id="MobiDB-lite"/>
    </source>
</evidence>
<evidence type="ECO:0000313" key="2">
    <source>
        <dbReference type="EMBL" id="KAH9379701.1"/>
    </source>
</evidence>
<organism evidence="2 3">
    <name type="scientific">Haemaphysalis longicornis</name>
    <name type="common">Bush tick</name>
    <dbReference type="NCBI Taxonomy" id="44386"/>
    <lineage>
        <taxon>Eukaryota</taxon>
        <taxon>Metazoa</taxon>
        <taxon>Ecdysozoa</taxon>
        <taxon>Arthropoda</taxon>
        <taxon>Chelicerata</taxon>
        <taxon>Arachnida</taxon>
        <taxon>Acari</taxon>
        <taxon>Parasitiformes</taxon>
        <taxon>Ixodida</taxon>
        <taxon>Ixodoidea</taxon>
        <taxon>Ixodidae</taxon>
        <taxon>Haemaphysalinae</taxon>
        <taxon>Haemaphysalis</taxon>
    </lineage>
</organism>
<keyword evidence="3" id="KW-1185">Reference proteome</keyword>
<sequence length="141" mass="16102">MMGQTASAIITFQGSYVATTIRYGFTQIRCFPHRPKVQQCFKCHALGHRQDVRTHPTTKCPECGNNNKEAAHECITRCFNCNSPHPALEKTCPARQEASKITCRQECVKRLNTRKLSQPQQGKERPPSKWSSHKQQRISYA</sequence>
<proteinExistence type="predicted"/>
<dbReference type="EMBL" id="JABSTR010000010">
    <property type="protein sequence ID" value="KAH9379701.1"/>
    <property type="molecule type" value="Genomic_DNA"/>
</dbReference>
<accession>A0A9J6GW49</accession>
<gene>
    <name evidence="2" type="ORF">HPB48_000119</name>
</gene>
<dbReference type="Proteomes" id="UP000821853">
    <property type="component" value="Chromosome 8"/>
</dbReference>